<evidence type="ECO:0000256" key="2">
    <source>
        <dbReference type="ARBA" id="ARBA00022630"/>
    </source>
</evidence>
<protein>
    <recommendedName>
        <fullName evidence="7">tRNA-dihydrouridine synthase</fullName>
        <ecNumber evidence="7">1.3.1.-</ecNumber>
    </recommendedName>
</protein>
<keyword evidence="12" id="KW-1185">Reference proteome</keyword>
<dbReference type="CDD" id="cd02801">
    <property type="entry name" value="DUS_like_FMN"/>
    <property type="match status" value="1"/>
</dbReference>
<dbReference type="Gene3D" id="3.20.20.70">
    <property type="entry name" value="Aldolase class I"/>
    <property type="match status" value="1"/>
</dbReference>
<dbReference type="GO" id="GO:0017150">
    <property type="term" value="F:tRNA dihydrouridine synthase activity"/>
    <property type="evidence" value="ECO:0007669"/>
    <property type="project" value="InterPro"/>
</dbReference>
<feature type="binding site" evidence="9">
    <location>
        <position position="139"/>
    </location>
    <ligand>
        <name>FMN</name>
        <dbReference type="ChEBI" id="CHEBI:58210"/>
    </ligand>
</feature>
<dbReference type="InterPro" id="IPR018517">
    <property type="entry name" value="tRNA_hU_synthase_CS"/>
</dbReference>
<comment type="similarity">
    <text evidence="7">Belongs to the dus family.</text>
</comment>
<comment type="cofactor">
    <cofactor evidence="1 7 9">
        <name>FMN</name>
        <dbReference type="ChEBI" id="CHEBI:58210"/>
    </cofactor>
</comment>
<dbReference type="Proteomes" id="UP000005561">
    <property type="component" value="Unassembled WGS sequence"/>
</dbReference>
<gene>
    <name evidence="11" type="ORF">BRYFOR_05607</name>
</gene>
<reference evidence="11" key="1">
    <citation type="submission" date="2009-07" db="EMBL/GenBank/DDBJ databases">
        <authorList>
            <person name="Weinstock G."/>
            <person name="Sodergren E."/>
            <person name="Clifton S."/>
            <person name="Fulton L."/>
            <person name="Fulton B."/>
            <person name="Courtney L."/>
            <person name="Fronick C."/>
            <person name="Harrison M."/>
            <person name="Strong C."/>
            <person name="Farmer C."/>
            <person name="Delahaunty K."/>
            <person name="Markovic C."/>
            <person name="Hall O."/>
            <person name="Minx P."/>
            <person name="Tomlinson C."/>
            <person name="Mitreva M."/>
            <person name="Nelson J."/>
            <person name="Hou S."/>
            <person name="Wollam A."/>
            <person name="Pepin K.H."/>
            <person name="Johnson M."/>
            <person name="Bhonagiri V."/>
            <person name="Nash W.E."/>
            <person name="Warren W."/>
            <person name="Chinwalla A."/>
            <person name="Mardis E.R."/>
            <person name="Wilson R.K."/>
        </authorList>
    </citation>
    <scope>NUCLEOTIDE SEQUENCE [LARGE SCALE GENOMIC DNA]</scope>
    <source>
        <strain evidence="11">DSM 14469</strain>
    </source>
</reference>
<dbReference type="PANTHER" id="PTHR45846">
    <property type="entry name" value="TRNA-DIHYDROURIDINE(47) SYNTHASE [NAD(P)(+)]-LIKE"/>
    <property type="match status" value="1"/>
</dbReference>
<feature type="domain" description="DUS-like FMN-binding" evidence="10">
    <location>
        <begin position="9"/>
        <end position="238"/>
    </location>
</feature>
<feature type="binding site" evidence="9">
    <location>
        <position position="168"/>
    </location>
    <ligand>
        <name>FMN</name>
        <dbReference type="ChEBI" id="CHEBI:58210"/>
    </ligand>
</feature>
<dbReference type="SUPFAM" id="SSF51395">
    <property type="entry name" value="FMN-linked oxidoreductases"/>
    <property type="match status" value="1"/>
</dbReference>
<proteinExistence type="inferred from homology"/>
<comment type="caution">
    <text evidence="11">The sequence shown here is derived from an EMBL/GenBank/DDBJ whole genome shotgun (WGS) entry which is preliminary data.</text>
</comment>
<dbReference type="GO" id="GO:0050660">
    <property type="term" value="F:flavin adenine dinucleotide binding"/>
    <property type="evidence" value="ECO:0007669"/>
    <property type="project" value="InterPro"/>
</dbReference>
<dbReference type="PIRSF" id="PIRSF006621">
    <property type="entry name" value="Dus"/>
    <property type="match status" value="1"/>
</dbReference>
<evidence type="ECO:0000313" key="12">
    <source>
        <dbReference type="Proteomes" id="UP000005561"/>
    </source>
</evidence>
<dbReference type="InterPro" id="IPR035587">
    <property type="entry name" value="DUS-like_FMN-bd"/>
</dbReference>
<dbReference type="PANTHER" id="PTHR45846:SF1">
    <property type="entry name" value="TRNA-DIHYDROURIDINE(47) SYNTHASE [NAD(P)(+)]-LIKE"/>
    <property type="match status" value="1"/>
</dbReference>
<dbReference type="GO" id="GO:0003723">
    <property type="term" value="F:RNA binding"/>
    <property type="evidence" value="ECO:0007669"/>
    <property type="project" value="TreeGrafter"/>
</dbReference>
<keyword evidence="4 7" id="KW-0819">tRNA processing</keyword>
<evidence type="ECO:0000256" key="8">
    <source>
        <dbReference type="PIRSR" id="PIRSR006621-1"/>
    </source>
</evidence>
<evidence type="ECO:0000256" key="4">
    <source>
        <dbReference type="ARBA" id="ARBA00022694"/>
    </source>
</evidence>
<dbReference type="PROSITE" id="PS01136">
    <property type="entry name" value="UPF0034"/>
    <property type="match status" value="1"/>
</dbReference>
<evidence type="ECO:0000256" key="1">
    <source>
        <dbReference type="ARBA" id="ARBA00001917"/>
    </source>
</evidence>
<feature type="active site" description="Proton donor" evidence="8">
    <location>
        <position position="100"/>
    </location>
</feature>
<keyword evidence="9" id="KW-0547">Nucleotide-binding</keyword>
<dbReference type="AlphaFoldDB" id="C6LAG5"/>
<sequence>MEETMQYYVAPLEGITGYIFRSAHHKYFPGADKYFIPFIEPKPNSKKIFSARELNDILPEHNRGMRTVPQILTNKWEDFVWTAKHLQEYGYDEVNINLGCPSKTVVSKKRGAGFLADPEGVDDFLAHIFDALDMKISVKTRLGREDPVEFRWLLEIYNKYPLAELIIHPRTQKEFYGFTPHYEMFAEALEETSLPVCYNGDVNTKEDCREIEKRFPQITGVMMGRGILRNPGLIGEIRGEEKADIRRLRSFHDELYAAYQQEMPGDTQVLFKMKELWTYLRHSFS</sequence>
<dbReference type="InterPro" id="IPR013785">
    <property type="entry name" value="Aldolase_TIM"/>
</dbReference>
<feature type="binding site" evidence="9">
    <location>
        <position position="70"/>
    </location>
    <ligand>
        <name>FMN</name>
        <dbReference type="ChEBI" id="CHEBI:58210"/>
    </ligand>
</feature>
<dbReference type="STRING" id="168384.SAMN05660368_02920"/>
<evidence type="ECO:0000256" key="6">
    <source>
        <dbReference type="ARBA" id="ARBA00023002"/>
    </source>
</evidence>
<keyword evidence="3 7" id="KW-0288">FMN</keyword>
<evidence type="ECO:0000256" key="7">
    <source>
        <dbReference type="PIRNR" id="PIRNR006621"/>
    </source>
</evidence>
<keyword evidence="2 7" id="KW-0285">Flavoprotein</keyword>
<feature type="binding site" evidence="9">
    <location>
        <begin position="224"/>
        <end position="225"/>
    </location>
    <ligand>
        <name>FMN</name>
        <dbReference type="ChEBI" id="CHEBI:58210"/>
    </ligand>
</feature>
<evidence type="ECO:0000256" key="9">
    <source>
        <dbReference type="PIRSR" id="PIRSR006621-2"/>
    </source>
</evidence>
<evidence type="ECO:0000259" key="10">
    <source>
        <dbReference type="Pfam" id="PF01207"/>
    </source>
</evidence>
<dbReference type="Pfam" id="PF01207">
    <property type="entry name" value="Dus"/>
    <property type="match status" value="1"/>
</dbReference>
<dbReference type="InterPro" id="IPR001269">
    <property type="entry name" value="DUS_fam"/>
</dbReference>
<evidence type="ECO:0000313" key="11">
    <source>
        <dbReference type="EMBL" id="EET62572.1"/>
    </source>
</evidence>
<comment type="function">
    <text evidence="7">Catalyzes the synthesis of 5,6-dihydrouridine (D), a modified base found in the D-loop of most tRNAs, via the reduction of the C5-C6 double bond in target uridines.</text>
</comment>
<dbReference type="EMBL" id="ACCL02000002">
    <property type="protein sequence ID" value="EET62572.1"/>
    <property type="molecule type" value="Genomic_DNA"/>
</dbReference>
<accession>C6LAG5</accession>
<name>C6LAG5_9FIRM</name>
<keyword evidence="6 7" id="KW-0560">Oxidoreductase</keyword>
<dbReference type="EC" id="1.3.1.-" evidence="7"/>
<dbReference type="eggNOG" id="COG0042">
    <property type="taxonomic scope" value="Bacteria"/>
</dbReference>
<evidence type="ECO:0000256" key="3">
    <source>
        <dbReference type="ARBA" id="ARBA00022643"/>
    </source>
</evidence>
<evidence type="ECO:0000256" key="5">
    <source>
        <dbReference type="ARBA" id="ARBA00022857"/>
    </source>
</evidence>
<organism evidence="11 12">
    <name type="scientific">Marvinbryantia formatexigens DSM 14469</name>
    <dbReference type="NCBI Taxonomy" id="478749"/>
    <lineage>
        <taxon>Bacteria</taxon>
        <taxon>Bacillati</taxon>
        <taxon>Bacillota</taxon>
        <taxon>Clostridia</taxon>
        <taxon>Lachnospirales</taxon>
        <taxon>Lachnospiraceae</taxon>
        <taxon>Marvinbryantia</taxon>
    </lineage>
</organism>
<keyword evidence="5" id="KW-0521">NADP</keyword>